<proteinExistence type="predicted"/>
<organism evidence="2 3">
    <name type="scientific">Allofournierella massiliensis</name>
    <dbReference type="NCBI Taxonomy" id="1650663"/>
    <lineage>
        <taxon>Bacteria</taxon>
        <taxon>Bacillati</taxon>
        <taxon>Bacillota</taxon>
        <taxon>Clostridia</taxon>
        <taxon>Eubacteriales</taxon>
        <taxon>Oscillospiraceae</taxon>
        <taxon>Allofournierella</taxon>
    </lineage>
</organism>
<dbReference type="InterPro" id="IPR008894">
    <property type="entry name" value="QdtA_cupin_dom"/>
</dbReference>
<evidence type="ECO:0000313" key="3">
    <source>
        <dbReference type="Proteomes" id="UP000295184"/>
    </source>
</evidence>
<evidence type="ECO:0000259" key="1">
    <source>
        <dbReference type="Pfam" id="PF05523"/>
    </source>
</evidence>
<dbReference type="CDD" id="cd20292">
    <property type="entry name" value="cupin_QdtA-like"/>
    <property type="match status" value="1"/>
</dbReference>
<reference evidence="2 3" key="1">
    <citation type="submission" date="2019-03" db="EMBL/GenBank/DDBJ databases">
        <title>Genomic Encyclopedia of Type Strains, Phase IV (KMG-IV): sequencing the most valuable type-strain genomes for metagenomic binning, comparative biology and taxonomic classification.</title>
        <authorList>
            <person name="Goeker M."/>
        </authorList>
    </citation>
    <scope>NUCLEOTIDE SEQUENCE [LARGE SCALE GENOMIC DNA]</scope>
    <source>
        <strain evidence="2 3">DSM 100451</strain>
    </source>
</reference>
<dbReference type="InterPro" id="IPR014710">
    <property type="entry name" value="RmlC-like_jellyroll"/>
</dbReference>
<dbReference type="SUPFAM" id="SSF51182">
    <property type="entry name" value="RmlC-like cupins"/>
    <property type="match status" value="1"/>
</dbReference>
<gene>
    <name evidence="2" type="ORF">EDD77_11591</name>
</gene>
<feature type="domain" description="Sugar 3,4-ketoisomerase QdtA cupin" evidence="1">
    <location>
        <begin position="9"/>
        <end position="138"/>
    </location>
</feature>
<dbReference type="OrthoDB" id="9795206at2"/>
<accession>A0A4R1QXK1</accession>
<protein>
    <submittedName>
        <fullName evidence="2">WxcM-like protein</fullName>
    </submittedName>
</protein>
<sequence>MKQNKNYDKVKLLRFGDLGDERGSLIVVEGEQDVPFAIQRVFYIYGSDATVMRGQHANRNTEFVLVNVAGKSKVRVDDGLGREQVYHLDQPNTGIYIPRMVWKDMYDFSPDSVLLVLCSEHYDGEEYIRDYEAFRAEMAREGESERD</sequence>
<dbReference type="EMBL" id="SLUM01000015">
    <property type="protein sequence ID" value="TCL55830.1"/>
    <property type="molecule type" value="Genomic_DNA"/>
</dbReference>
<name>A0A4R1QXK1_9FIRM</name>
<dbReference type="STRING" id="1650663.GCA_001486665_02310"/>
<evidence type="ECO:0000313" key="2">
    <source>
        <dbReference type="EMBL" id="TCL55830.1"/>
    </source>
</evidence>
<comment type="caution">
    <text evidence="2">The sequence shown here is derived from an EMBL/GenBank/DDBJ whole genome shotgun (WGS) entry which is preliminary data.</text>
</comment>
<dbReference type="RefSeq" id="WP_058965343.1">
    <property type="nucleotide sequence ID" value="NZ_CABKVM010000018.1"/>
</dbReference>
<dbReference type="Pfam" id="PF05523">
    <property type="entry name" value="FdtA"/>
    <property type="match status" value="1"/>
</dbReference>
<dbReference type="AlphaFoldDB" id="A0A4R1QXK1"/>
<dbReference type="Proteomes" id="UP000295184">
    <property type="component" value="Unassembled WGS sequence"/>
</dbReference>
<dbReference type="InterPro" id="IPR011051">
    <property type="entry name" value="RmlC_Cupin_sf"/>
</dbReference>
<dbReference type="Gene3D" id="2.60.120.10">
    <property type="entry name" value="Jelly Rolls"/>
    <property type="match status" value="1"/>
</dbReference>
<dbReference type="GeneID" id="97380665"/>